<dbReference type="Proteomes" id="UP001551675">
    <property type="component" value="Unassembled WGS sequence"/>
</dbReference>
<proteinExistence type="inferred from homology"/>
<keyword evidence="5 7" id="KW-1278">Translocase</keyword>
<feature type="region of interest" description="Disordered" evidence="8">
    <location>
        <begin position="401"/>
        <end position="487"/>
    </location>
</feature>
<dbReference type="SUPFAM" id="SSF52540">
    <property type="entry name" value="P-loop containing nucleoside triphosphate hydrolases"/>
    <property type="match status" value="1"/>
</dbReference>
<keyword evidence="2 7" id="KW-1003">Cell membrane</keyword>
<feature type="compositionally biased region" description="Low complexity" evidence="8">
    <location>
        <begin position="356"/>
        <end position="367"/>
    </location>
</feature>
<dbReference type="Gene3D" id="3.40.50.300">
    <property type="entry name" value="P-loop containing nucleotide triphosphate hydrolases"/>
    <property type="match status" value="1"/>
</dbReference>
<keyword evidence="4 7" id="KW-0067">ATP-binding</keyword>
<dbReference type="Pfam" id="PF00005">
    <property type="entry name" value="ABC_tran"/>
    <property type="match status" value="1"/>
</dbReference>
<evidence type="ECO:0000256" key="4">
    <source>
        <dbReference type="ARBA" id="ARBA00022840"/>
    </source>
</evidence>
<dbReference type="InterPro" id="IPR013611">
    <property type="entry name" value="Transp-assoc_OB_typ2"/>
</dbReference>
<feature type="compositionally biased region" description="Low complexity" evidence="8">
    <location>
        <begin position="595"/>
        <end position="607"/>
    </location>
</feature>
<feature type="compositionally biased region" description="Basic and acidic residues" evidence="8">
    <location>
        <begin position="368"/>
        <end position="380"/>
    </location>
</feature>
<evidence type="ECO:0000259" key="9">
    <source>
        <dbReference type="PROSITE" id="PS50893"/>
    </source>
</evidence>
<evidence type="ECO:0000313" key="10">
    <source>
        <dbReference type="EMBL" id="MEV0969477.1"/>
    </source>
</evidence>
<dbReference type="NCBIfam" id="TIGR01187">
    <property type="entry name" value="potA"/>
    <property type="match status" value="1"/>
</dbReference>
<reference evidence="10 11" key="1">
    <citation type="submission" date="2024-06" db="EMBL/GenBank/DDBJ databases">
        <title>The Natural Products Discovery Center: Release of the First 8490 Sequenced Strains for Exploring Actinobacteria Biosynthetic Diversity.</title>
        <authorList>
            <person name="Kalkreuter E."/>
            <person name="Kautsar S.A."/>
            <person name="Yang D."/>
            <person name="Bader C.D."/>
            <person name="Teijaro C.N."/>
            <person name="Fluegel L."/>
            <person name="Davis C.M."/>
            <person name="Simpson J.R."/>
            <person name="Lauterbach L."/>
            <person name="Steele A.D."/>
            <person name="Gui C."/>
            <person name="Meng S."/>
            <person name="Li G."/>
            <person name="Viehrig K."/>
            <person name="Ye F."/>
            <person name="Su P."/>
            <person name="Kiefer A.F."/>
            <person name="Nichols A."/>
            <person name="Cepeda A.J."/>
            <person name="Yan W."/>
            <person name="Fan B."/>
            <person name="Jiang Y."/>
            <person name="Adhikari A."/>
            <person name="Zheng C.-J."/>
            <person name="Schuster L."/>
            <person name="Cowan T.M."/>
            <person name="Smanski M.J."/>
            <person name="Chevrette M.G."/>
            <person name="De Carvalho L.P.S."/>
            <person name="Shen B."/>
        </authorList>
    </citation>
    <scope>NUCLEOTIDE SEQUENCE [LARGE SCALE GENOMIC DNA]</scope>
    <source>
        <strain evidence="10 11">NPDC050100</strain>
    </source>
</reference>
<name>A0ABV3GDS1_MICGL</name>
<dbReference type="PROSITE" id="PS00211">
    <property type="entry name" value="ABC_TRANSPORTER_1"/>
    <property type="match status" value="1"/>
</dbReference>
<keyword evidence="11" id="KW-1185">Reference proteome</keyword>
<evidence type="ECO:0000256" key="7">
    <source>
        <dbReference type="RuleBase" id="RU364083"/>
    </source>
</evidence>
<evidence type="ECO:0000313" key="11">
    <source>
        <dbReference type="Proteomes" id="UP001551675"/>
    </source>
</evidence>
<comment type="subunit">
    <text evidence="7">The complex is composed of two ATP-binding proteins (PotA), two transmembrane proteins (PotB and PotC) and a solute-binding protein (PotD).</text>
</comment>
<comment type="similarity">
    <text evidence="7">Belongs to the ABC transporter superfamily. Spermidine/putrescine importer (TC 3.A.1.11.1) family.</text>
</comment>
<comment type="caution">
    <text evidence="10">The sequence shown here is derived from an EMBL/GenBank/DDBJ whole genome shotgun (WGS) entry which is preliminary data.</text>
</comment>
<sequence length="684" mass="71923">MTLISIDGVSRRFGDVVALDSVSLEIRQGEFFALLGPSGCGKTTLLRILAGFEQPDGGEVLLEGEDLLKVPAHRRPVNLMFQSYALFPHMTVERNIAYGLEREKLAKKEIRERVAEVLETVGLAAHARRKPHQLSGGQRQRVALARAIVKRPRLLLLDEPLSALDKKVRAEMQLELKRLQHEVGITFVVVTHDQEEAMSLADRIAVMQGGKVEQVDAPVELYDRPRTPFVAGFIGANNIFTGKVTQEGLDVEGLGVLPAPKGVDGDSALLVVRPEKIRITEVAAKADVADEVAEKAPADAEVKEADAKTDAEPVAEEEPKSEATADTEPTGKEEDADKAETEAETEAEVKEEAADTADATTEAGAEVKQAEEGAEPKAEAEDAEPGVREIAVVAEADVEVKAKRKAKGKSKAKAEPEVREIAVVTEPVAEAEAKPESEEAAEAEAGDAADGEARATTDADATADADAEVAAEEKAADAEADTDTEAVSAAEVETDVVAKEGAAVEASADQGDDLRTAVKTAMTGEVNAEAMAEVVSRAVAGVVAKVVAEVVAEVVAVNEAKAKAKAEAEAVAKERSEAGTEIAAEAEVKAEAEVEAAPTSETVPETEPTSETEFETEPEVETEPGPLRGKVVDVSFYGGTSHIVLSVEGHEGHVLAAAQGSARVEPGTEVAIGWDAADAVLISA</sequence>
<feature type="compositionally biased region" description="Acidic residues" evidence="8">
    <location>
        <begin position="608"/>
        <end position="622"/>
    </location>
</feature>
<comment type="catalytic activity">
    <reaction evidence="7">
        <text>ATP + H2O + polyamine-[polyamine-binding protein]Side 1 = ADP + phosphate + polyamineSide 2 + [polyamine-binding protein]Side 1.</text>
        <dbReference type="EC" id="7.6.2.11"/>
    </reaction>
</comment>
<gene>
    <name evidence="7 10" type="primary">potA</name>
    <name evidence="10" type="ORF">AB0I59_12640</name>
</gene>
<dbReference type="RefSeq" id="WP_358132407.1">
    <property type="nucleotide sequence ID" value="NZ_JBFALK010000005.1"/>
</dbReference>
<dbReference type="InterPro" id="IPR008995">
    <property type="entry name" value="Mo/tungstate-bd_C_term_dom"/>
</dbReference>
<dbReference type="PANTHER" id="PTHR42781">
    <property type="entry name" value="SPERMIDINE/PUTRESCINE IMPORT ATP-BINDING PROTEIN POTA"/>
    <property type="match status" value="1"/>
</dbReference>
<feature type="region of interest" description="Disordered" evidence="8">
    <location>
        <begin position="590"/>
        <end position="627"/>
    </location>
</feature>
<keyword evidence="1 7" id="KW-0813">Transport</keyword>
<accession>A0ABV3GDS1</accession>
<feature type="compositionally biased region" description="Basic and acidic residues" evidence="8">
    <location>
        <begin position="292"/>
        <end position="353"/>
    </location>
</feature>
<dbReference type="GO" id="GO:0005524">
    <property type="term" value="F:ATP binding"/>
    <property type="evidence" value="ECO:0007669"/>
    <property type="project" value="UniProtKB-KW"/>
</dbReference>
<evidence type="ECO:0000256" key="1">
    <source>
        <dbReference type="ARBA" id="ARBA00022448"/>
    </source>
</evidence>
<keyword evidence="3 7" id="KW-0547">Nucleotide-binding</keyword>
<evidence type="ECO:0000256" key="3">
    <source>
        <dbReference type="ARBA" id="ARBA00022741"/>
    </source>
</evidence>
<evidence type="ECO:0000256" key="8">
    <source>
        <dbReference type="SAM" id="MobiDB-lite"/>
    </source>
</evidence>
<dbReference type="InterPro" id="IPR003593">
    <property type="entry name" value="AAA+_ATPase"/>
</dbReference>
<comment type="function">
    <text evidence="7">Part of the ABC transporter complex PotABCD involved in spermidine/putrescine import. Responsible for energy coupling to the transport system.</text>
</comment>
<dbReference type="PANTHER" id="PTHR42781:SF4">
    <property type="entry name" value="SPERMIDINE_PUTRESCINE IMPORT ATP-BINDING PROTEIN POTA"/>
    <property type="match status" value="1"/>
</dbReference>
<organism evidence="10 11">
    <name type="scientific">Microtetraspora glauca</name>
    <dbReference type="NCBI Taxonomy" id="1996"/>
    <lineage>
        <taxon>Bacteria</taxon>
        <taxon>Bacillati</taxon>
        <taxon>Actinomycetota</taxon>
        <taxon>Actinomycetes</taxon>
        <taxon>Streptosporangiales</taxon>
        <taxon>Streptosporangiaceae</taxon>
        <taxon>Microtetraspora</taxon>
    </lineage>
</organism>
<feature type="compositionally biased region" description="Acidic residues" evidence="8">
    <location>
        <begin position="461"/>
        <end position="470"/>
    </location>
</feature>
<dbReference type="EC" id="7.6.2.11" evidence="7"/>
<dbReference type="SMART" id="SM00382">
    <property type="entry name" value="AAA"/>
    <property type="match status" value="1"/>
</dbReference>
<keyword evidence="6 7" id="KW-0472">Membrane</keyword>
<feature type="compositionally biased region" description="Basic residues" evidence="8">
    <location>
        <begin position="402"/>
        <end position="411"/>
    </location>
</feature>
<dbReference type="InterPro" id="IPR003439">
    <property type="entry name" value="ABC_transporter-like_ATP-bd"/>
</dbReference>
<dbReference type="PROSITE" id="PS50893">
    <property type="entry name" value="ABC_TRANSPORTER_2"/>
    <property type="match status" value="1"/>
</dbReference>
<dbReference type="Pfam" id="PF08402">
    <property type="entry name" value="TOBE_2"/>
    <property type="match status" value="1"/>
</dbReference>
<evidence type="ECO:0000256" key="2">
    <source>
        <dbReference type="ARBA" id="ARBA00022475"/>
    </source>
</evidence>
<dbReference type="EMBL" id="JBFALK010000005">
    <property type="protein sequence ID" value="MEV0969477.1"/>
    <property type="molecule type" value="Genomic_DNA"/>
</dbReference>
<dbReference type="SUPFAM" id="SSF50331">
    <property type="entry name" value="MOP-like"/>
    <property type="match status" value="1"/>
</dbReference>
<evidence type="ECO:0000256" key="6">
    <source>
        <dbReference type="ARBA" id="ARBA00023136"/>
    </source>
</evidence>
<protein>
    <recommendedName>
        <fullName evidence="7">Spermidine/putrescine import ATP-binding protein PotA</fullName>
        <ecNumber evidence="7">7.6.2.11</ecNumber>
    </recommendedName>
</protein>
<dbReference type="InterPro" id="IPR027417">
    <property type="entry name" value="P-loop_NTPase"/>
</dbReference>
<feature type="domain" description="ABC transporter" evidence="9">
    <location>
        <begin position="4"/>
        <end position="234"/>
    </location>
</feature>
<dbReference type="InterPro" id="IPR005893">
    <property type="entry name" value="PotA-like"/>
</dbReference>
<dbReference type="Gene3D" id="2.40.50.100">
    <property type="match status" value="1"/>
</dbReference>
<feature type="compositionally biased region" description="Acidic residues" evidence="8">
    <location>
        <begin position="438"/>
        <end position="450"/>
    </location>
</feature>
<feature type="region of interest" description="Disordered" evidence="8">
    <location>
        <begin position="492"/>
        <end position="511"/>
    </location>
</feature>
<evidence type="ECO:0000256" key="5">
    <source>
        <dbReference type="ARBA" id="ARBA00022967"/>
    </source>
</evidence>
<dbReference type="InterPro" id="IPR017871">
    <property type="entry name" value="ABC_transporter-like_CS"/>
</dbReference>
<dbReference type="InterPro" id="IPR050093">
    <property type="entry name" value="ABC_SmlMolc_Importer"/>
</dbReference>
<feature type="region of interest" description="Disordered" evidence="8">
    <location>
        <begin position="290"/>
        <end position="386"/>
    </location>
</feature>